<dbReference type="Proteomes" id="UP000625247">
    <property type="component" value="Unassembled WGS sequence"/>
</dbReference>
<dbReference type="Pfam" id="PF00561">
    <property type="entry name" value="Abhydrolase_1"/>
    <property type="match status" value="1"/>
</dbReference>
<organism evidence="3 4">
    <name type="scientific">Pseudomonas lutea</name>
    <dbReference type="NCBI Taxonomy" id="243924"/>
    <lineage>
        <taxon>Bacteria</taxon>
        <taxon>Pseudomonadati</taxon>
        <taxon>Pseudomonadota</taxon>
        <taxon>Gammaproteobacteria</taxon>
        <taxon>Pseudomonadales</taxon>
        <taxon>Pseudomonadaceae</taxon>
        <taxon>Pseudomonas</taxon>
    </lineage>
</organism>
<accession>A0ABR9ADT0</accession>
<evidence type="ECO:0000313" key="3">
    <source>
        <dbReference type="EMBL" id="MBD8123947.1"/>
    </source>
</evidence>
<dbReference type="EMBL" id="JACYNP010000013">
    <property type="protein sequence ID" value="MBD8123947.1"/>
    <property type="molecule type" value="Genomic_DNA"/>
</dbReference>
<evidence type="ECO:0000313" key="4">
    <source>
        <dbReference type="Proteomes" id="UP000625247"/>
    </source>
</evidence>
<evidence type="ECO:0000256" key="1">
    <source>
        <dbReference type="ARBA" id="ARBA00022801"/>
    </source>
</evidence>
<dbReference type="RefSeq" id="WP_191945726.1">
    <property type="nucleotide sequence ID" value="NZ_JACYNP010000013.1"/>
</dbReference>
<dbReference type="PRINTS" id="PR00412">
    <property type="entry name" value="EPOXHYDRLASE"/>
</dbReference>
<gene>
    <name evidence="3" type="ORF">IFT62_22335</name>
</gene>
<feature type="domain" description="AB hydrolase-1" evidence="2">
    <location>
        <begin position="28"/>
        <end position="160"/>
    </location>
</feature>
<reference evidence="3 4" key="1">
    <citation type="journal article" date="2020" name="FEMS Microbiol. Ecol.">
        <title>Temporal dynamics of bacterial communities during seed development and maturation.</title>
        <authorList>
            <person name="Chesneau G."/>
            <person name="Torres-Cortes G."/>
            <person name="Briand M."/>
            <person name="Darrasse A."/>
            <person name="Preveaux A."/>
            <person name="Marais C."/>
            <person name="Jacques M.A."/>
            <person name="Shade A."/>
            <person name="Barret M."/>
        </authorList>
    </citation>
    <scope>NUCLEOTIDE SEQUENCE [LARGE SCALE GENOMIC DNA]</scope>
    <source>
        <strain evidence="3 4">CFBP13723</strain>
    </source>
</reference>
<dbReference type="InterPro" id="IPR000639">
    <property type="entry name" value="Epox_hydrolase-like"/>
</dbReference>
<name>A0ABR9ADT0_9PSED</name>
<comment type="caution">
    <text evidence="3">The sequence shown here is derived from an EMBL/GenBank/DDBJ whole genome shotgun (WGS) entry which is preliminary data.</text>
</comment>
<dbReference type="InterPro" id="IPR029058">
    <property type="entry name" value="AB_hydrolase_fold"/>
</dbReference>
<keyword evidence="1 3" id="KW-0378">Hydrolase</keyword>
<dbReference type="InterPro" id="IPR000073">
    <property type="entry name" value="AB_hydrolase_1"/>
</dbReference>
<evidence type="ECO:0000259" key="2">
    <source>
        <dbReference type="Pfam" id="PF00561"/>
    </source>
</evidence>
<dbReference type="SUPFAM" id="SSF53474">
    <property type="entry name" value="alpha/beta-Hydrolases"/>
    <property type="match status" value="1"/>
</dbReference>
<dbReference type="Gene3D" id="3.40.50.1820">
    <property type="entry name" value="alpha/beta hydrolase"/>
    <property type="match status" value="1"/>
</dbReference>
<dbReference type="GO" id="GO:0016787">
    <property type="term" value="F:hydrolase activity"/>
    <property type="evidence" value="ECO:0007669"/>
    <property type="project" value="UniProtKB-KW"/>
</dbReference>
<protein>
    <submittedName>
        <fullName evidence="3">Alpha/beta hydrolase</fullName>
    </submittedName>
</protein>
<dbReference type="PANTHER" id="PTHR43329">
    <property type="entry name" value="EPOXIDE HYDROLASE"/>
    <property type="match status" value="1"/>
</dbReference>
<sequence>MFAGFQTYKRHVNGVDINFRMGGTGPGLLLLHGHPQTHVIWHKVAPRLAEHFTVVAADLRGYGDSSRPAADAVHSNYSKRTMAMDNVRLMRSLGFEQFSVLAHDRGARVAHRLALDHPDAVQRLALLDIAPTLAMYEQTDEAFARAYWHWFFLIRPAPLPESLIEADPEQYLRSVMGSRSAGLTPFTDAAFAEYVRCLQLPGSARGICEDYRASAGLDLEHDRADIAAGRRLEMPLLALWGADGVVGRCFEPLKEWQKVASDVRGYALPSGHYIAEEAPERLLEAVEDFFPELLSARSPSGIPGGSQSHLPG</sequence>
<proteinExistence type="predicted"/>
<keyword evidence="4" id="KW-1185">Reference proteome</keyword>